<evidence type="ECO:0000256" key="7">
    <source>
        <dbReference type="ARBA" id="ARBA00022737"/>
    </source>
</evidence>
<keyword evidence="5" id="KW-0812">Transmembrane</keyword>
<dbReference type="PANTHER" id="PTHR27005:SF468">
    <property type="entry name" value="OS01G0310500 PROTEIN"/>
    <property type="match status" value="1"/>
</dbReference>
<evidence type="ECO:0000256" key="8">
    <source>
        <dbReference type="ARBA" id="ARBA00022741"/>
    </source>
</evidence>
<dbReference type="PROSITE" id="PS50026">
    <property type="entry name" value="EGF_3"/>
    <property type="match status" value="1"/>
</dbReference>
<dbReference type="InterPro" id="IPR049883">
    <property type="entry name" value="NOTCH1_EGF-like"/>
</dbReference>
<dbReference type="InterPro" id="IPR009030">
    <property type="entry name" value="Growth_fac_rcpt_cys_sf"/>
</dbReference>
<keyword evidence="2" id="KW-0723">Serine/threonine-protein kinase</keyword>
<evidence type="ECO:0000256" key="5">
    <source>
        <dbReference type="ARBA" id="ARBA00022692"/>
    </source>
</evidence>
<evidence type="ECO:0000256" key="12">
    <source>
        <dbReference type="ARBA" id="ARBA00023136"/>
    </source>
</evidence>
<evidence type="ECO:0000256" key="6">
    <source>
        <dbReference type="ARBA" id="ARBA00022729"/>
    </source>
</evidence>
<dbReference type="FunFam" id="3.30.200.20:FF:000043">
    <property type="entry name" value="Wall-associated receptor kinase 2"/>
    <property type="match status" value="1"/>
</dbReference>
<gene>
    <name evidence="22" type="ORF">OLC1_LOCUS21478</name>
</gene>
<dbReference type="CDD" id="cd00054">
    <property type="entry name" value="EGF_CA"/>
    <property type="match status" value="1"/>
</dbReference>
<dbReference type="PROSITE" id="PS00010">
    <property type="entry name" value="ASX_HYDROXYL"/>
    <property type="match status" value="1"/>
</dbReference>
<evidence type="ECO:0000313" key="22">
    <source>
        <dbReference type="EMBL" id="CAI9114843.1"/>
    </source>
</evidence>
<comment type="caution">
    <text evidence="17">Lacks conserved residue(s) required for the propagation of feature annotation.</text>
</comment>
<dbReference type="InterPro" id="IPR045274">
    <property type="entry name" value="WAK-like"/>
</dbReference>
<keyword evidence="4" id="KW-0808">Transferase</keyword>
<dbReference type="InterPro" id="IPR017441">
    <property type="entry name" value="Protein_kinase_ATP_BS"/>
</dbReference>
<evidence type="ECO:0000256" key="9">
    <source>
        <dbReference type="ARBA" id="ARBA00022777"/>
    </source>
</evidence>
<keyword evidence="8 18" id="KW-0547">Nucleotide-binding</keyword>
<evidence type="ECO:0000256" key="2">
    <source>
        <dbReference type="ARBA" id="ARBA00022527"/>
    </source>
</evidence>
<evidence type="ECO:0000256" key="17">
    <source>
        <dbReference type="PROSITE-ProRule" id="PRU00076"/>
    </source>
</evidence>
<evidence type="ECO:0000256" key="13">
    <source>
        <dbReference type="ARBA" id="ARBA00023157"/>
    </source>
</evidence>
<comment type="catalytic activity">
    <reaction evidence="16">
        <text>L-threonyl-[protein] + ATP = O-phospho-L-threonyl-[protein] + ADP + H(+)</text>
        <dbReference type="Rhea" id="RHEA:46608"/>
        <dbReference type="Rhea" id="RHEA-COMP:11060"/>
        <dbReference type="Rhea" id="RHEA-COMP:11605"/>
        <dbReference type="ChEBI" id="CHEBI:15378"/>
        <dbReference type="ChEBI" id="CHEBI:30013"/>
        <dbReference type="ChEBI" id="CHEBI:30616"/>
        <dbReference type="ChEBI" id="CHEBI:61977"/>
        <dbReference type="ChEBI" id="CHEBI:456216"/>
    </reaction>
</comment>
<dbReference type="PROSITE" id="PS01186">
    <property type="entry name" value="EGF_2"/>
    <property type="match status" value="1"/>
</dbReference>
<evidence type="ECO:0000256" key="10">
    <source>
        <dbReference type="ARBA" id="ARBA00022840"/>
    </source>
</evidence>
<keyword evidence="6 19" id="KW-0732">Signal</keyword>
<evidence type="ECO:0000256" key="16">
    <source>
        <dbReference type="ARBA" id="ARBA00047951"/>
    </source>
</evidence>
<dbReference type="GO" id="GO:0007166">
    <property type="term" value="P:cell surface receptor signaling pathway"/>
    <property type="evidence" value="ECO:0007669"/>
    <property type="project" value="InterPro"/>
</dbReference>
<dbReference type="Gene3D" id="2.10.25.10">
    <property type="entry name" value="Laminin"/>
    <property type="match status" value="2"/>
</dbReference>
<dbReference type="PROSITE" id="PS50011">
    <property type="entry name" value="PROTEIN_KINASE_DOM"/>
    <property type="match status" value="1"/>
</dbReference>
<dbReference type="InterPro" id="IPR001245">
    <property type="entry name" value="Ser-Thr/Tyr_kinase_cat_dom"/>
</dbReference>
<dbReference type="GO" id="GO:0004674">
    <property type="term" value="F:protein serine/threonine kinase activity"/>
    <property type="evidence" value="ECO:0007669"/>
    <property type="project" value="UniProtKB-KW"/>
</dbReference>
<dbReference type="InterPro" id="IPR001881">
    <property type="entry name" value="EGF-like_Ca-bd_dom"/>
</dbReference>
<dbReference type="Gene3D" id="1.10.510.10">
    <property type="entry name" value="Transferase(Phosphotransferase) domain 1"/>
    <property type="match status" value="1"/>
</dbReference>
<evidence type="ECO:0000259" key="21">
    <source>
        <dbReference type="PROSITE" id="PS50026"/>
    </source>
</evidence>
<dbReference type="InterPro" id="IPR025287">
    <property type="entry name" value="WAK_GUB"/>
</dbReference>
<keyword evidence="9" id="KW-0418">Kinase</keyword>
<name>A0AAV1E6U2_OLDCO</name>
<keyword evidence="12" id="KW-0472">Membrane</keyword>
<evidence type="ECO:0000256" key="3">
    <source>
        <dbReference type="ARBA" id="ARBA00022536"/>
    </source>
</evidence>
<dbReference type="GO" id="GO:0005509">
    <property type="term" value="F:calcium ion binding"/>
    <property type="evidence" value="ECO:0007669"/>
    <property type="project" value="InterPro"/>
</dbReference>
<protein>
    <submittedName>
        <fullName evidence="22">OLC1v1015652C1</fullName>
    </submittedName>
</protein>
<sequence length="746" mass="82805">MEFIPVAPLSFLVVLSTVLLSSSSSPANNFTIAKPGCPDHCGDVSIPFPFGIGEGCYLDQNSNFRLDCKSSGPNLQRSPFEVTNISLEGQFRTSNYVGYDCYDKHNRSLKFNSPWFSLGVPYIFNSTANKFTVIGCDSYAFVKGTSDSREYSTGCTAMCNYKDDVEDGACSGIGCCQTSIPSGAWLINVSLSSYYNHSFVWSFNPCTFAFVVEDDAFQFFADNITNLERVEALPVIVDWVIAYENCSEAKINKSSYACGLNSECYDAKGALGYRCRCNQGYEGNPYLGCQDIDECGNPYQCGKYSVCTNKEGSFECNCIKGYYKDNDGDGRCVADSKKNNWPIILGVGLSGGAVSLLIFSFCFYSEWIKRKEKKTREEFFKNNGGIILQQKLSTTAQGGGTRIFTHEELQKATNDFDKSQIIGRGGFGTVFKGELMDKKVVAIKKSRGVNERQVDQFINEVMLLTHINSRYVVKLLGCCLETEVPLLVYEYIDNGTLFEHLHNRLKSSKLSWSIRLRIASEIAGVLSYLHSIASPPIIHRDIKSANILLDKNYAAKVSDFGTSRLILADDDQVATMVQGTLGYLDPEYMQTGLLTEKSDVYSFGIVLIELLTGKKVLEAEKFLSNQFLASLKENNLARMLDNNISCPENIEQLNEVAMIAKRCISVRGEDRPCMRDVERELVLLAAKAKEISIEVFEIDSSKNKALLGMHSIEYGICEDSASTGQYSASHFTTQQPLLDTIISSGR</sequence>
<dbReference type="InterPro" id="IPR018097">
    <property type="entry name" value="EGF_Ca-bd_CS"/>
</dbReference>
<dbReference type="SUPFAM" id="SSF57184">
    <property type="entry name" value="Growth factor receptor domain"/>
    <property type="match status" value="1"/>
</dbReference>
<dbReference type="InterPro" id="IPR000152">
    <property type="entry name" value="EGF-type_Asp/Asn_hydroxyl_site"/>
</dbReference>
<organism evidence="22 23">
    <name type="scientific">Oldenlandia corymbosa var. corymbosa</name>
    <dbReference type="NCBI Taxonomy" id="529605"/>
    <lineage>
        <taxon>Eukaryota</taxon>
        <taxon>Viridiplantae</taxon>
        <taxon>Streptophyta</taxon>
        <taxon>Embryophyta</taxon>
        <taxon>Tracheophyta</taxon>
        <taxon>Spermatophyta</taxon>
        <taxon>Magnoliopsida</taxon>
        <taxon>eudicotyledons</taxon>
        <taxon>Gunneridae</taxon>
        <taxon>Pentapetalae</taxon>
        <taxon>asterids</taxon>
        <taxon>lamiids</taxon>
        <taxon>Gentianales</taxon>
        <taxon>Rubiaceae</taxon>
        <taxon>Rubioideae</taxon>
        <taxon>Spermacoceae</taxon>
        <taxon>Hedyotis-Oldenlandia complex</taxon>
        <taxon>Oldenlandia</taxon>
    </lineage>
</organism>
<feature type="chain" id="PRO_5043438114" evidence="19">
    <location>
        <begin position="24"/>
        <end position="746"/>
    </location>
</feature>
<dbReference type="PROSITE" id="PS00108">
    <property type="entry name" value="PROTEIN_KINASE_ST"/>
    <property type="match status" value="1"/>
</dbReference>
<keyword evidence="7" id="KW-0677">Repeat</keyword>
<dbReference type="SUPFAM" id="SSF56112">
    <property type="entry name" value="Protein kinase-like (PK-like)"/>
    <property type="match status" value="1"/>
</dbReference>
<dbReference type="InterPro" id="IPR000742">
    <property type="entry name" value="EGF"/>
</dbReference>
<keyword evidence="13" id="KW-1015">Disulfide bond</keyword>
<dbReference type="Pfam" id="PF07714">
    <property type="entry name" value="PK_Tyr_Ser-Thr"/>
    <property type="match status" value="1"/>
</dbReference>
<dbReference type="SMART" id="SM00220">
    <property type="entry name" value="S_TKc"/>
    <property type="match status" value="1"/>
</dbReference>
<dbReference type="GO" id="GO:0005524">
    <property type="term" value="F:ATP binding"/>
    <property type="evidence" value="ECO:0007669"/>
    <property type="project" value="UniProtKB-UniRule"/>
</dbReference>
<evidence type="ECO:0000256" key="19">
    <source>
        <dbReference type="SAM" id="SignalP"/>
    </source>
</evidence>
<feature type="domain" description="Protein kinase" evidence="20">
    <location>
        <begin position="416"/>
        <end position="683"/>
    </location>
</feature>
<dbReference type="PROSITE" id="PS01187">
    <property type="entry name" value="EGF_CA"/>
    <property type="match status" value="1"/>
</dbReference>
<feature type="signal peptide" evidence="19">
    <location>
        <begin position="1"/>
        <end position="23"/>
    </location>
</feature>
<feature type="domain" description="EGF-like" evidence="21">
    <location>
        <begin position="291"/>
        <end position="328"/>
    </location>
</feature>
<keyword evidence="14" id="KW-0325">Glycoprotein</keyword>
<keyword evidence="10 18" id="KW-0067">ATP-binding</keyword>
<accession>A0AAV1E6U2</accession>
<dbReference type="InterPro" id="IPR008271">
    <property type="entry name" value="Ser/Thr_kinase_AS"/>
</dbReference>
<dbReference type="GO" id="GO:0030247">
    <property type="term" value="F:polysaccharide binding"/>
    <property type="evidence" value="ECO:0007669"/>
    <property type="project" value="InterPro"/>
</dbReference>
<evidence type="ECO:0000313" key="23">
    <source>
        <dbReference type="Proteomes" id="UP001161247"/>
    </source>
</evidence>
<evidence type="ECO:0000259" key="20">
    <source>
        <dbReference type="PROSITE" id="PS50011"/>
    </source>
</evidence>
<dbReference type="SMART" id="SM00181">
    <property type="entry name" value="EGF"/>
    <property type="match status" value="2"/>
</dbReference>
<keyword evidence="3 17" id="KW-0245">EGF-like domain</keyword>
<dbReference type="SMART" id="SM00179">
    <property type="entry name" value="EGF_CA"/>
    <property type="match status" value="2"/>
</dbReference>
<dbReference type="InterPro" id="IPR000719">
    <property type="entry name" value="Prot_kinase_dom"/>
</dbReference>
<evidence type="ECO:0000256" key="4">
    <source>
        <dbReference type="ARBA" id="ARBA00022679"/>
    </source>
</evidence>
<evidence type="ECO:0000256" key="18">
    <source>
        <dbReference type="PROSITE-ProRule" id="PRU10141"/>
    </source>
</evidence>
<dbReference type="GO" id="GO:0005886">
    <property type="term" value="C:plasma membrane"/>
    <property type="evidence" value="ECO:0007669"/>
    <property type="project" value="TreeGrafter"/>
</dbReference>
<keyword evidence="11" id="KW-1133">Transmembrane helix</keyword>
<proteinExistence type="predicted"/>
<dbReference type="AlphaFoldDB" id="A0AAV1E6U2"/>
<dbReference type="PANTHER" id="PTHR27005">
    <property type="entry name" value="WALL-ASSOCIATED RECEPTOR KINASE-LIKE 21"/>
    <property type="match status" value="1"/>
</dbReference>
<keyword evidence="23" id="KW-1185">Reference proteome</keyword>
<evidence type="ECO:0000256" key="14">
    <source>
        <dbReference type="ARBA" id="ARBA00023180"/>
    </source>
</evidence>
<dbReference type="EMBL" id="OX459125">
    <property type="protein sequence ID" value="CAI9114843.1"/>
    <property type="molecule type" value="Genomic_DNA"/>
</dbReference>
<evidence type="ECO:0000256" key="11">
    <source>
        <dbReference type="ARBA" id="ARBA00022989"/>
    </source>
</evidence>
<comment type="subcellular location">
    <subcellularLocation>
        <location evidence="1">Membrane</location>
        <topology evidence="1">Single-pass type I membrane protein</topology>
    </subcellularLocation>
</comment>
<dbReference type="Pfam" id="PF07645">
    <property type="entry name" value="EGF_CA"/>
    <property type="match status" value="1"/>
</dbReference>
<evidence type="ECO:0000256" key="1">
    <source>
        <dbReference type="ARBA" id="ARBA00004479"/>
    </source>
</evidence>
<comment type="catalytic activity">
    <reaction evidence="15">
        <text>L-seryl-[protein] + ATP = O-phospho-L-seryl-[protein] + ADP + H(+)</text>
        <dbReference type="Rhea" id="RHEA:17989"/>
        <dbReference type="Rhea" id="RHEA-COMP:9863"/>
        <dbReference type="Rhea" id="RHEA-COMP:11604"/>
        <dbReference type="ChEBI" id="CHEBI:15378"/>
        <dbReference type="ChEBI" id="CHEBI:29999"/>
        <dbReference type="ChEBI" id="CHEBI:30616"/>
        <dbReference type="ChEBI" id="CHEBI:83421"/>
        <dbReference type="ChEBI" id="CHEBI:456216"/>
    </reaction>
</comment>
<dbReference type="Gene3D" id="3.30.200.20">
    <property type="entry name" value="Phosphorylase Kinase, domain 1"/>
    <property type="match status" value="1"/>
</dbReference>
<evidence type="ECO:0000256" key="15">
    <source>
        <dbReference type="ARBA" id="ARBA00047558"/>
    </source>
</evidence>
<reference evidence="22" key="1">
    <citation type="submission" date="2023-03" db="EMBL/GenBank/DDBJ databases">
        <authorList>
            <person name="Julca I."/>
        </authorList>
    </citation>
    <scope>NUCLEOTIDE SEQUENCE</scope>
</reference>
<dbReference type="FunFam" id="1.10.510.10:FF:000084">
    <property type="entry name" value="Wall-associated receptor kinase 2"/>
    <property type="match status" value="1"/>
</dbReference>
<dbReference type="PROSITE" id="PS00107">
    <property type="entry name" value="PROTEIN_KINASE_ATP"/>
    <property type="match status" value="1"/>
</dbReference>
<dbReference type="Proteomes" id="UP001161247">
    <property type="component" value="Chromosome 8"/>
</dbReference>
<dbReference type="Pfam" id="PF13947">
    <property type="entry name" value="GUB_WAK_bind"/>
    <property type="match status" value="1"/>
</dbReference>
<feature type="binding site" evidence="18">
    <location>
        <position position="445"/>
    </location>
    <ligand>
        <name>ATP</name>
        <dbReference type="ChEBI" id="CHEBI:30616"/>
    </ligand>
</feature>
<dbReference type="InterPro" id="IPR011009">
    <property type="entry name" value="Kinase-like_dom_sf"/>
</dbReference>